<dbReference type="InterPro" id="IPR018494">
    <property type="entry name" value="Oxysterol-bd_CS"/>
</dbReference>
<accession>A0A7S3D665</accession>
<gene>
    <name evidence="3" type="ORF">PBIL07802_LOCUS9861</name>
</gene>
<dbReference type="SUPFAM" id="SSF144000">
    <property type="entry name" value="Oxysterol-binding protein-like"/>
    <property type="match status" value="1"/>
</dbReference>
<name>A0A7S3D665_9EUKA</name>
<reference evidence="3" key="1">
    <citation type="submission" date="2021-01" db="EMBL/GenBank/DDBJ databases">
        <authorList>
            <person name="Corre E."/>
            <person name="Pelletier E."/>
            <person name="Niang G."/>
            <person name="Scheremetjew M."/>
            <person name="Finn R."/>
            <person name="Kale V."/>
            <person name="Holt S."/>
            <person name="Cochrane G."/>
            <person name="Meng A."/>
            <person name="Brown T."/>
            <person name="Cohen L."/>
        </authorList>
    </citation>
    <scope>NUCLEOTIDE SEQUENCE</scope>
    <source>
        <strain evidence="3">NIES-2562</strain>
    </source>
</reference>
<dbReference type="GO" id="GO:0005829">
    <property type="term" value="C:cytosol"/>
    <property type="evidence" value="ECO:0007669"/>
    <property type="project" value="TreeGrafter"/>
</dbReference>
<dbReference type="GO" id="GO:0016020">
    <property type="term" value="C:membrane"/>
    <property type="evidence" value="ECO:0007669"/>
    <property type="project" value="TreeGrafter"/>
</dbReference>
<dbReference type="Pfam" id="PF01237">
    <property type="entry name" value="Oxysterol_BP"/>
    <property type="match status" value="1"/>
</dbReference>
<comment type="similarity">
    <text evidence="1 2">Belongs to the OSBP family.</text>
</comment>
<organism evidence="3">
    <name type="scientific">Palpitomonas bilix</name>
    <dbReference type="NCBI Taxonomy" id="652834"/>
    <lineage>
        <taxon>Eukaryota</taxon>
        <taxon>Eukaryota incertae sedis</taxon>
    </lineage>
</organism>
<proteinExistence type="inferred from homology"/>
<sequence length="258" mass="29325">MLGSLTKGADLTSMIVSASLLKPYSSLQKLGTDMMSRSNYLPEIVACKDPLERSLMVAKFFISGFHPDTFDGKKPFNPILGEQCHHVFNHGEEFGKSYYFSEQVSHHPPIFAAHVVNDKIGVKATLTGKTKVIFGGNFIDVKFPGHKEIYFKEHDELYTIETPFLCVRGVMGIGKKGIERSGQLIVRCEKNWICNKGTLQASRLSRFVGYVERCRWPHQAGYEGEREEEEGIVENLRWVLDINHQCHGCKEWRERGVL</sequence>
<dbReference type="EMBL" id="HBIB01015286">
    <property type="protein sequence ID" value="CAE0247669.1"/>
    <property type="molecule type" value="Transcribed_RNA"/>
</dbReference>
<dbReference type="PANTHER" id="PTHR10972">
    <property type="entry name" value="OXYSTEROL-BINDING PROTEIN-RELATED"/>
    <property type="match status" value="1"/>
</dbReference>
<evidence type="ECO:0000313" key="3">
    <source>
        <dbReference type="EMBL" id="CAE0247669.1"/>
    </source>
</evidence>
<dbReference type="PANTHER" id="PTHR10972:SF102">
    <property type="entry name" value="OXYSTEROL-BINDING PROTEIN"/>
    <property type="match status" value="1"/>
</dbReference>
<evidence type="ECO:0008006" key="4">
    <source>
        <dbReference type="Google" id="ProtNLM"/>
    </source>
</evidence>
<dbReference type="AlphaFoldDB" id="A0A7S3D665"/>
<dbReference type="InterPro" id="IPR000648">
    <property type="entry name" value="Oxysterol-bd"/>
</dbReference>
<dbReference type="GO" id="GO:0032934">
    <property type="term" value="F:sterol binding"/>
    <property type="evidence" value="ECO:0007669"/>
    <property type="project" value="TreeGrafter"/>
</dbReference>
<protein>
    <recommendedName>
        <fullName evidence="4">Oxysterol binding protein</fullName>
    </recommendedName>
</protein>
<dbReference type="InterPro" id="IPR037239">
    <property type="entry name" value="OSBP_sf"/>
</dbReference>
<evidence type="ECO:0000256" key="2">
    <source>
        <dbReference type="RuleBase" id="RU003844"/>
    </source>
</evidence>
<dbReference type="Gene3D" id="2.40.160.120">
    <property type="match status" value="1"/>
</dbReference>
<dbReference type="PROSITE" id="PS01013">
    <property type="entry name" value="OSBP"/>
    <property type="match status" value="1"/>
</dbReference>
<evidence type="ECO:0000256" key="1">
    <source>
        <dbReference type="ARBA" id="ARBA00008842"/>
    </source>
</evidence>